<dbReference type="InterPro" id="IPR011201">
    <property type="entry name" value="Zinc-ribbon_6_bact"/>
</dbReference>
<keyword evidence="4" id="KW-1185">Reference proteome</keyword>
<dbReference type="Pfam" id="PF15887">
    <property type="entry name" value="Peptidase_Mx"/>
    <property type="match status" value="1"/>
</dbReference>
<dbReference type="Proteomes" id="UP000193925">
    <property type="component" value="Chromosome AFERRI"/>
</dbReference>
<proteinExistence type="predicted"/>
<reference evidence="3 4" key="3">
    <citation type="submission" date="2017-03" db="EMBL/GenBank/DDBJ databases">
        <authorList>
            <person name="Regsiter A."/>
            <person name="William W."/>
        </authorList>
    </citation>
    <scope>NUCLEOTIDE SEQUENCE [LARGE SCALE GENOMIC DNA]</scope>
    <source>
        <strain evidence="3">PRJEB5721</strain>
    </source>
</reference>
<dbReference type="PIRSF" id="PIRSF012641">
    <property type="entry name" value="UCP012641"/>
    <property type="match status" value="1"/>
</dbReference>
<dbReference type="Pfam" id="PF10005">
    <property type="entry name" value="Zn_ribbon_DZR_6"/>
    <property type="match status" value="1"/>
</dbReference>
<gene>
    <name evidence="2" type="ORF">AFERRI_30333</name>
    <name evidence="3" type="ORF">AFERRI_50268</name>
</gene>
<organism evidence="2">
    <name type="scientific">Acidithiobacillus ferrivorans</name>
    <dbReference type="NCBI Taxonomy" id="160808"/>
    <lineage>
        <taxon>Bacteria</taxon>
        <taxon>Pseudomonadati</taxon>
        <taxon>Pseudomonadota</taxon>
        <taxon>Acidithiobacillia</taxon>
        <taxon>Acidithiobacillales</taxon>
        <taxon>Acidithiobacillaceae</taxon>
        <taxon>Acidithiobacillus</taxon>
    </lineage>
</organism>
<evidence type="ECO:0000313" key="3">
    <source>
        <dbReference type="EMBL" id="SMH67067.1"/>
    </source>
</evidence>
<sequence>MKTFTCPNCANMVFFESTVCENCNANLGFVPEQQFMAAFFRQMNGSWEPAGISPQYNIQPCRNYESVQVCNWMVAKDDGNDLCQSCRYTEIIPQLSLPENLHYWYLLEAAKRRLIYSLEFLGLPIPGRTDDPQHGLAFRFIADSAKKKVLTGHSSGVITLNILEANDAEREKRRFSMHEPYRTLLGHFRHEIGHFYWDYLIAKSSWMESFREIFGDESRDYQEALQQYYQTGPATNWQMNYISSYATMHPWEDWAETWAQYLHIKDTLETAINWGVSIHVSGQHAASVSGADINLNTQSFREMLIEQWLPLTQFLNSMNRSLGQQDSYPFVLTDVVINKLEFVDQLVKASRR</sequence>
<dbReference type="AlphaFoldDB" id="A0A060ULZ8"/>
<dbReference type="EMBL" id="LT841305">
    <property type="protein sequence ID" value="SMH67067.1"/>
    <property type="molecule type" value="Genomic_DNA"/>
</dbReference>
<evidence type="ECO:0000313" key="4">
    <source>
        <dbReference type="Proteomes" id="UP000193925"/>
    </source>
</evidence>
<reference evidence="2" key="1">
    <citation type="submission" date="2014-03" db="EMBL/GenBank/DDBJ databases">
        <authorList>
            <person name="Genoscope - CEA"/>
        </authorList>
    </citation>
    <scope>NUCLEOTIDE SEQUENCE [LARGE SCALE GENOMIC DNA]</scope>
    <source>
        <strain evidence="2">CF27</strain>
    </source>
</reference>
<accession>A0A060ULZ8</accession>
<feature type="domain" description="Zinc-ribbon" evidence="1">
    <location>
        <begin position="4"/>
        <end position="96"/>
    </location>
</feature>
<dbReference type="RefSeq" id="WP_035191967.1">
    <property type="nucleotide sequence ID" value="NZ_CCCS020000023.1"/>
</dbReference>
<protein>
    <recommendedName>
        <fullName evidence="1">Zinc-ribbon domain-containing protein</fullName>
    </recommendedName>
</protein>
<dbReference type="InterPro" id="IPR031321">
    <property type="entry name" value="UCP012641"/>
</dbReference>
<dbReference type="Gene3D" id="3.40.390.70">
    <property type="match status" value="1"/>
</dbReference>
<reference evidence="2" key="2">
    <citation type="submission" date="2014-07" db="EMBL/GenBank/DDBJ databases">
        <title>Initial genome analysis of the psychrotolerant acidophile Acidithiobacillus ferrivorans CF27: insights into iron and sulfur oxidation pathways and into biofilm formation.</title>
        <authorList>
            <person name="Talla E."/>
            <person name="Hedrich S."/>
            <person name="Mangenot S."/>
            <person name="Ji B."/>
            <person name="Johnson D.B."/>
            <person name="Barbe V."/>
            <person name="Bonnefoy V."/>
        </authorList>
    </citation>
    <scope>NUCLEOTIDE SEQUENCE [LARGE SCALE GENOMIC DNA]</scope>
    <source>
        <strain evidence="2">CF27</strain>
    </source>
</reference>
<name>A0A060ULZ8_9PROT</name>
<dbReference type="EMBL" id="CCCS020000023">
    <property type="protein sequence ID" value="CDQ09687.1"/>
    <property type="molecule type" value="Genomic_DNA"/>
</dbReference>
<evidence type="ECO:0000313" key="2">
    <source>
        <dbReference type="EMBL" id="CDQ09687.1"/>
    </source>
</evidence>
<evidence type="ECO:0000259" key="1">
    <source>
        <dbReference type="Pfam" id="PF10005"/>
    </source>
</evidence>